<keyword evidence="2" id="KW-0812">Transmembrane</keyword>
<protein>
    <recommendedName>
        <fullName evidence="5">Transmembrane protein</fullName>
    </recommendedName>
</protein>
<feature type="compositionally biased region" description="Basic and acidic residues" evidence="1">
    <location>
        <begin position="1"/>
        <end position="15"/>
    </location>
</feature>
<feature type="region of interest" description="Disordered" evidence="1">
    <location>
        <begin position="1"/>
        <end position="77"/>
    </location>
</feature>
<evidence type="ECO:0000313" key="3">
    <source>
        <dbReference type="EMBL" id="ORA97357.1"/>
    </source>
</evidence>
<dbReference type="OrthoDB" id="4762325at2"/>
<name>A0A1E3S7W4_MYCIE</name>
<sequence length="199" mass="21153">MADNGIRHADEKESDTSPGTAPFVPDFDDDTGSQPISGLAEPAPDKPAKPDEKPDEQSVEKSAAAEGAAADDDKSDVPVAEVPAAPVSVPGRYQYVKWWKLLLVIFAAWVPAALIGLGLFYWWFNTLDKTAPVFVVLVYIVACWVGATLLSMVSGRPLLTALSLGVLTGPFASVAAAAPLYGSYYCEHVARCLIGVLPY</sequence>
<reference evidence="3 4" key="1">
    <citation type="submission" date="2017-02" db="EMBL/GenBank/DDBJ databases">
        <title>The new phylogeny of genus Mycobacterium.</title>
        <authorList>
            <person name="Tortoli E."/>
            <person name="Trovato A."/>
            <person name="Cirillo D.M."/>
        </authorList>
    </citation>
    <scope>NUCLEOTIDE SEQUENCE [LARGE SCALE GENOMIC DNA]</scope>
    <source>
        <strain evidence="3 4">DSM 44049</strain>
    </source>
</reference>
<evidence type="ECO:0008006" key="5">
    <source>
        <dbReference type="Google" id="ProtNLM"/>
    </source>
</evidence>
<gene>
    <name evidence="3" type="ORF">BST27_22520</name>
</gene>
<keyword evidence="2" id="KW-1133">Transmembrane helix</keyword>
<evidence type="ECO:0000256" key="1">
    <source>
        <dbReference type="SAM" id="MobiDB-lite"/>
    </source>
</evidence>
<feature type="compositionally biased region" description="Basic and acidic residues" evidence="1">
    <location>
        <begin position="43"/>
        <end position="59"/>
    </location>
</feature>
<feature type="transmembrane region" description="Helical" evidence="2">
    <location>
        <begin position="130"/>
        <end position="151"/>
    </location>
</feature>
<keyword evidence="4" id="KW-1185">Reference proteome</keyword>
<comment type="caution">
    <text evidence="3">The sequence shown here is derived from an EMBL/GenBank/DDBJ whole genome shotgun (WGS) entry which is preliminary data.</text>
</comment>
<dbReference type="Proteomes" id="UP000192739">
    <property type="component" value="Unassembled WGS sequence"/>
</dbReference>
<evidence type="ECO:0000256" key="2">
    <source>
        <dbReference type="SAM" id="Phobius"/>
    </source>
</evidence>
<dbReference type="EMBL" id="MVHT01000076">
    <property type="protein sequence ID" value="ORA97357.1"/>
    <property type="molecule type" value="Genomic_DNA"/>
</dbReference>
<dbReference type="RefSeq" id="WP_069421531.1">
    <property type="nucleotide sequence ID" value="NZ_CBCRZH010000042.1"/>
</dbReference>
<dbReference type="STRING" id="28445.BHQ20_23315"/>
<proteinExistence type="predicted"/>
<keyword evidence="2" id="KW-0472">Membrane</keyword>
<accession>A0A1E3S7W4</accession>
<dbReference type="AlphaFoldDB" id="A0A1E3S7W4"/>
<feature type="transmembrane region" description="Helical" evidence="2">
    <location>
        <begin position="101"/>
        <end position="124"/>
    </location>
</feature>
<feature type="transmembrane region" description="Helical" evidence="2">
    <location>
        <begin position="158"/>
        <end position="181"/>
    </location>
</feature>
<evidence type="ECO:0000313" key="4">
    <source>
        <dbReference type="Proteomes" id="UP000192739"/>
    </source>
</evidence>
<organism evidence="3 4">
    <name type="scientific">Mycobacterium intermedium</name>
    <dbReference type="NCBI Taxonomy" id="28445"/>
    <lineage>
        <taxon>Bacteria</taxon>
        <taxon>Bacillati</taxon>
        <taxon>Actinomycetota</taxon>
        <taxon>Actinomycetes</taxon>
        <taxon>Mycobacteriales</taxon>
        <taxon>Mycobacteriaceae</taxon>
        <taxon>Mycobacterium</taxon>
        <taxon>Mycobacterium simiae complex</taxon>
    </lineage>
</organism>